<proteinExistence type="predicted"/>
<dbReference type="AlphaFoldDB" id="G9XRI5"/>
<gene>
    <name evidence="1" type="ORF">HMPREF0322_03583</name>
</gene>
<dbReference type="Proteomes" id="UP000004416">
    <property type="component" value="Unassembled WGS sequence"/>
</dbReference>
<name>G9XRI5_DESHA</name>
<dbReference type="EMBL" id="AFZX01000092">
    <property type="protein sequence ID" value="EHL05823.1"/>
    <property type="molecule type" value="Genomic_DNA"/>
</dbReference>
<comment type="caution">
    <text evidence="1">The sequence shown here is derived from an EMBL/GenBank/DDBJ whole genome shotgun (WGS) entry which is preliminary data.</text>
</comment>
<protein>
    <submittedName>
        <fullName evidence="1">Uncharacterized protein</fullName>
    </submittedName>
</protein>
<evidence type="ECO:0000313" key="1">
    <source>
        <dbReference type="EMBL" id="EHL05823.1"/>
    </source>
</evidence>
<dbReference type="HOGENOM" id="CLU_2842604_0_0_9"/>
<organism evidence="1 2">
    <name type="scientific">Desulfitobacterium hafniense DP7</name>
    <dbReference type="NCBI Taxonomy" id="537010"/>
    <lineage>
        <taxon>Bacteria</taxon>
        <taxon>Bacillati</taxon>
        <taxon>Bacillota</taxon>
        <taxon>Clostridia</taxon>
        <taxon>Eubacteriales</taxon>
        <taxon>Desulfitobacteriaceae</taxon>
        <taxon>Desulfitobacterium</taxon>
    </lineage>
</organism>
<accession>G9XRI5</accession>
<sequence>MASFQMNHSKALKWIPDNYVVDDHRFFTEKARVIPYLLTTKEIIQCDYIEGQLCSLVSFILWSFI</sequence>
<reference evidence="1 2" key="1">
    <citation type="submission" date="2011-08" db="EMBL/GenBank/DDBJ databases">
        <authorList>
            <person name="Weinstock G."/>
            <person name="Sodergren E."/>
            <person name="Clifton S."/>
            <person name="Fulton L."/>
            <person name="Fulton B."/>
            <person name="Courtney L."/>
            <person name="Fronick C."/>
            <person name="Harrison M."/>
            <person name="Strong C."/>
            <person name="Farmer C."/>
            <person name="Delahaunty K."/>
            <person name="Markovic C."/>
            <person name="Hall O."/>
            <person name="Minx P."/>
            <person name="Tomlinson C."/>
            <person name="Mitreva M."/>
            <person name="Hou S."/>
            <person name="Chen J."/>
            <person name="Wollam A."/>
            <person name="Pepin K.H."/>
            <person name="Johnson M."/>
            <person name="Bhonagiri V."/>
            <person name="Zhang X."/>
            <person name="Suruliraj S."/>
            <person name="Warren W."/>
            <person name="Chinwalla A."/>
            <person name="Mardis E.R."/>
            <person name="Wilson R.K."/>
        </authorList>
    </citation>
    <scope>NUCLEOTIDE SEQUENCE [LARGE SCALE GENOMIC DNA]</scope>
    <source>
        <strain evidence="1 2">DP7</strain>
    </source>
</reference>
<evidence type="ECO:0000313" key="2">
    <source>
        <dbReference type="Proteomes" id="UP000004416"/>
    </source>
</evidence>